<dbReference type="SUPFAM" id="SSF63380">
    <property type="entry name" value="Riboflavin synthase domain-like"/>
    <property type="match status" value="1"/>
</dbReference>
<dbReference type="GO" id="GO:0051537">
    <property type="term" value="F:2 iron, 2 sulfur cluster binding"/>
    <property type="evidence" value="ECO:0007669"/>
    <property type="project" value="UniProtKB-KW"/>
</dbReference>
<gene>
    <name evidence="9" type="ORF">SAMN05443245_6840</name>
</gene>
<dbReference type="Pfam" id="PF00111">
    <property type="entry name" value="Fer2"/>
    <property type="match status" value="1"/>
</dbReference>
<evidence type="ECO:0000259" key="7">
    <source>
        <dbReference type="PROSITE" id="PS51085"/>
    </source>
</evidence>
<dbReference type="EMBL" id="FNKP01000003">
    <property type="protein sequence ID" value="SDR51125.1"/>
    <property type="molecule type" value="Genomic_DNA"/>
</dbReference>
<dbReference type="Gene3D" id="3.10.20.30">
    <property type="match status" value="1"/>
</dbReference>
<dbReference type="InterPro" id="IPR017938">
    <property type="entry name" value="Riboflavin_synthase-like_b-brl"/>
</dbReference>
<dbReference type="Gene3D" id="3.40.50.80">
    <property type="entry name" value="Nucleotide-binding domain of ferredoxin-NADP reductase (FNR) module"/>
    <property type="match status" value="1"/>
</dbReference>
<evidence type="ECO:0000259" key="8">
    <source>
        <dbReference type="PROSITE" id="PS51384"/>
    </source>
</evidence>
<evidence type="ECO:0000256" key="4">
    <source>
        <dbReference type="ARBA" id="ARBA00023002"/>
    </source>
</evidence>
<dbReference type="GO" id="GO:0008168">
    <property type="term" value="F:methyltransferase activity"/>
    <property type="evidence" value="ECO:0007669"/>
    <property type="project" value="UniProtKB-KW"/>
</dbReference>
<keyword evidence="5" id="KW-0408">Iron</keyword>
<sequence length="322" mass="34464">MSHYEAPLKLRVVERREVAANIVAFDLEAADYLPLPAFDAGAHIEIDCDGVARQYSLCSDPADPMRYRIAVQLETQGRGGSRFMCERVQVGDALDAAGPRNHFPMNVSQTSALLVSGGIGITPMLAMASTLYAAGTPFDMHDFASAAERQAFVDEIAHAPWCASVTRHLGACSDFGRLVGGFEAGRHLYVCGPFAMIDAVLDAARLRGWPEDHLHCERFAAPSPVSADTATQADIPFEVELASTGQRVSVALGQSVCAALADVGVHVPMSCEQGVCGSCITRVLDGVPDHRDWILSTEEQSSGKVFTPCCSRSKTPVLVLDL</sequence>
<reference evidence="10" key="1">
    <citation type="submission" date="2016-10" db="EMBL/GenBank/DDBJ databases">
        <authorList>
            <person name="Varghese N."/>
        </authorList>
    </citation>
    <scope>NUCLEOTIDE SEQUENCE [LARGE SCALE GENOMIC DNA]</scope>
    <source>
        <strain evidence="10">GAS106B</strain>
    </source>
</reference>
<dbReference type="PROSITE" id="PS51384">
    <property type="entry name" value="FAD_FR"/>
    <property type="match status" value="1"/>
</dbReference>
<feature type="domain" description="FAD-binding FR-type" evidence="8">
    <location>
        <begin position="5"/>
        <end position="106"/>
    </location>
</feature>
<dbReference type="InterPro" id="IPR012675">
    <property type="entry name" value="Beta-grasp_dom_sf"/>
</dbReference>
<dbReference type="Gene3D" id="2.40.30.10">
    <property type="entry name" value="Translation factors"/>
    <property type="match status" value="1"/>
</dbReference>
<keyword evidence="4" id="KW-0560">Oxidoreductase</keyword>
<evidence type="ECO:0000256" key="5">
    <source>
        <dbReference type="ARBA" id="ARBA00023004"/>
    </source>
</evidence>
<dbReference type="OrthoDB" id="544091at2"/>
<dbReference type="InterPro" id="IPR039261">
    <property type="entry name" value="FNR_nucleotide-bd"/>
</dbReference>
<dbReference type="InterPro" id="IPR017927">
    <property type="entry name" value="FAD-bd_FR_type"/>
</dbReference>
<keyword evidence="9" id="KW-0489">Methyltransferase</keyword>
<protein>
    <submittedName>
        <fullName evidence="9">Vanillate O-demethylase ferredoxin subunit</fullName>
    </submittedName>
</protein>
<proteinExistence type="predicted"/>
<dbReference type="GO" id="GO:0032259">
    <property type="term" value="P:methylation"/>
    <property type="evidence" value="ECO:0007669"/>
    <property type="project" value="UniProtKB-KW"/>
</dbReference>
<evidence type="ECO:0000256" key="1">
    <source>
        <dbReference type="ARBA" id="ARBA00022630"/>
    </source>
</evidence>
<keyword evidence="2" id="KW-0001">2Fe-2S</keyword>
<name>A0A1H1JN80_9BURK</name>
<keyword evidence="10" id="KW-1185">Reference proteome</keyword>
<dbReference type="CDD" id="cd00207">
    <property type="entry name" value="fer2"/>
    <property type="match status" value="1"/>
</dbReference>
<keyword evidence="6" id="KW-0411">Iron-sulfur</keyword>
<dbReference type="RefSeq" id="WP_074772174.1">
    <property type="nucleotide sequence ID" value="NZ_FNKP01000003.1"/>
</dbReference>
<keyword evidence="9" id="KW-0808">Transferase</keyword>
<feature type="domain" description="2Fe-2S ferredoxin-type" evidence="7">
    <location>
        <begin position="237"/>
        <end position="322"/>
    </location>
</feature>
<dbReference type="SUPFAM" id="SSF54292">
    <property type="entry name" value="2Fe-2S ferredoxin-like"/>
    <property type="match status" value="1"/>
</dbReference>
<dbReference type="CDD" id="cd06185">
    <property type="entry name" value="PDR_like"/>
    <property type="match status" value="1"/>
</dbReference>
<dbReference type="SUPFAM" id="SSF52343">
    <property type="entry name" value="Ferredoxin reductase-like, C-terminal NADP-linked domain"/>
    <property type="match status" value="1"/>
</dbReference>
<evidence type="ECO:0000313" key="9">
    <source>
        <dbReference type="EMBL" id="SDR51125.1"/>
    </source>
</evidence>
<dbReference type="InterPro" id="IPR036010">
    <property type="entry name" value="2Fe-2S_ferredoxin-like_sf"/>
</dbReference>
<dbReference type="Proteomes" id="UP000183487">
    <property type="component" value="Unassembled WGS sequence"/>
</dbReference>
<keyword evidence="3" id="KW-0479">Metal-binding</keyword>
<dbReference type="AlphaFoldDB" id="A0A1H1JN80"/>
<dbReference type="InterPro" id="IPR050415">
    <property type="entry name" value="MRET"/>
</dbReference>
<organism evidence="9 10">
    <name type="scientific">Paraburkholderia fungorum</name>
    <dbReference type="NCBI Taxonomy" id="134537"/>
    <lineage>
        <taxon>Bacteria</taxon>
        <taxon>Pseudomonadati</taxon>
        <taxon>Pseudomonadota</taxon>
        <taxon>Betaproteobacteria</taxon>
        <taxon>Burkholderiales</taxon>
        <taxon>Burkholderiaceae</taxon>
        <taxon>Paraburkholderia</taxon>
    </lineage>
</organism>
<dbReference type="PANTHER" id="PTHR47354:SF1">
    <property type="entry name" value="CARNITINE MONOOXYGENASE REDUCTASE SUBUNIT"/>
    <property type="match status" value="1"/>
</dbReference>
<evidence type="ECO:0000313" key="10">
    <source>
        <dbReference type="Proteomes" id="UP000183487"/>
    </source>
</evidence>
<evidence type="ECO:0000256" key="6">
    <source>
        <dbReference type="ARBA" id="ARBA00023014"/>
    </source>
</evidence>
<keyword evidence="1" id="KW-0285">Flavoprotein</keyword>
<evidence type="ECO:0000256" key="2">
    <source>
        <dbReference type="ARBA" id="ARBA00022714"/>
    </source>
</evidence>
<dbReference type="InterPro" id="IPR006058">
    <property type="entry name" value="2Fe2S_fd_BS"/>
</dbReference>
<dbReference type="PROSITE" id="PS51085">
    <property type="entry name" value="2FE2S_FER_2"/>
    <property type="match status" value="1"/>
</dbReference>
<dbReference type="PANTHER" id="PTHR47354">
    <property type="entry name" value="NADH OXIDOREDUCTASE HCR"/>
    <property type="match status" value="1"/>
</dbReference>
<dbReference type="PROSITE" id="PS00197">
    <property type="entry name" value="2FE2S_FER_1"/>
    <property type="match status" value="1"/>
</dbReference>
<dbReference type="PRINTS" id="PR00409">
    <property type="entry name" value="PHDIOXRDTASE"/>
</dbReference>
<dbReference type="GO" id="GO:0046872">
    <property type="term" value="F:metal ion binding"/>
    <property type="evidence" value="ECO:0007669"/>
    <property type="project" value="UniProtKB-KW"/>
</dbReference>
<dbReference type="InterPro" id="IPR001041">
    <property type="entry name" value="2Fe-2S_ferredoxin-type"/>
</dbReference>
<dbReference type="GO" id="GO:0016491">
    <property type="term" value="F:oxidoreductase activity"/>
    <property type="evidence" value="ECO:0007669"/>
    <property type="project" value="UniProtKB-KW"/>
</dbReference>
<accession>A0A1H1JN80</accession>
<evidence type="ECO:0000256" key="3">
    <source>
        <dbReference type="ARBA" id="ARBA00022723"/>
    </source>
</evidence>